<sequence>MAIPNFEFALIPQKLALENSFLSCGRRRGLKPNHLRLFLYLMSASQAASMPFNRLEYEISVSSIFCKMGLKGRYSTSQILFMIAPLNSLLINDEPALEISFHPSSAGHSRFTVSLSPALSAVVVGHRGEDGKALPRGPEHAFTKIPLKCVNALRDLSLLLLVRAAARGHWKPSLETLDSLLFAAPAAPLGSRGQRRRNAAIRAAVAGLENSGSDIYMAQTSENQFEKIERPNSKKAETPRLKLVRSFKNAA</sequence>
<organism evidence="1 2">
    <name type="scientific">Gimibacter soli</name>
    <dbReference type="NCBI Taxonomy" id="3024400"/>
    <lineage>
        <taxon>Bacteria</taxon>
        <taxon>Pseudomonadati</taxon>
        <taxon>Pseudomonadota</taxon>
        <taxon>Alphaproteobacteria</taxon>
        <taxon>Kordiimonadales</taxon>
        <taxon>Temperatibacteraceae</taxon>
        <taxon>Gimibacter</taxon>
    </lineage>
</organism>
<evidence type="ECO:0000313" key="1">
    <source>
        <dbReference type="EMBL" id="WCL54424.1"/>
    </source>
</evidence>
<name>A0AAE9XQI2_9PROT</name>
<accession>A0AAE9XQI2</accession>
<dbReference type="RefSeq" id="WP_289504143.1">
    <property type="nucleotide sequence ID" value="NZ_CP116805.1"/>
</dbReference>
<reference evidence="1" key="1">
    <citation type="submission" date="2023-01" db="EMBL/GenBank/DDBJ databases">
        <title>The genome sequence of Kordiimonadaceae bacterium 6D33.</title>
        <authorList>
            <person name="Liu Y."/>
        </authorList>
    </citation>
    <scope>NUCLEOTIDE SEQUENCE</scope>
    <source>
        <strain evidence="1">6D33</strain>
    </source>
</reference>
<evidence type="ECO:0000313" key="2">
    <source>
        <dbReference type="Proteomes" id="UP001217500"/>
    </source>
</evidence>
<gene>
    <name evidence="1" type="ORF">PH603_01455</name>
</gene>
<dbReference type="Proteomes" id="UP001217500">
    <property type="component" value="Chromosome"/>
</dbReference>
<dbReference type="AlphaFoldDB" id="A0AAE9XQI2"/>
<proteinExistence type="predicted"/>
<dbReference type="EMBL" id="CP116805">
    <property type="protein sequence ID" value="WCL54424.1"/>
    <property type="molecule type" value="Genomic_DNA"/>
</dbReference>
<keyword evidence="2" id="KW-1185">Reference proteome</keyword>
<protein>
    <submittedName>
        <fullName evidence="1">Uncharacterized protein</fullName>
    </submittedName>
</protein>
<dbReference type="KEGG" id="gso:PH603_01455"/>